<reference evidence="2 3" key="1">
    <citation type="submission" date="2024-07" db="EMBL/GenBank/DDBJ databases">
        <authorList>
            <person name="Thanompreechachai J."/>
            <person name="Duangmal K."/>
        </authorList>
    </citation>
    <scope>NUCLEOTIDE SEQUENCE [LARGE SCALE GENOMIC DNA]</scope>
    <source>
        <strain evidence="2 3">TBRC 1896</strain>
    </source>
</reference>
<accession>A0ABV4I5R8</accession>
<sequence length="347" mass="37446">MERGTLRGQGRRRAADPGRGNPAGGLLNGLPRTGFEVELLAPRGASRLDLAVEVARRCAGRVVRRFHVDTESSAAPGVRTFWHLTPAFDVVDGTGRLRCSLVDDTTIVADLDAAAPPRPGWFRVLSDDPRLLRLVQRYADPAEGIGSVLAPVAEVFGSRVVEVGGVHRLDDPAGATVALAAPLPGERERPCELVTPPLTGDHAERLEELLAPARDLGFSVPLEAAVHVNLDAGPFRDVGGFRRVVEFFAGREELHRRFGTNPNCRRLGPLPADLVDLVQRRWPDWDSLRAAAARTAVTKYADVDVTRVLGVRPGPDVLEVRLLPGSADGVAIARQAAQLWGSLRSTR</sequence>
<proteinExistence type="predicted"/>
<organism evidence="2 3">
    <name type="scientific">Kineococcus mangrovi</name>
    <dbReference type="NCBI Taxonomy" id="1660183"/>
    <lineage>
        <taxon>Bacteria</taxon>
        <taxon>Bacillati</taxon>
        <taxon>Actinomycetota</taxon>
        <taxon>Actinomycetes</taxon>
        <taxon>Kineosporiales</taxon>
        <taxon>Kineosporiaceae</taxon>
        <taxon>Kineococcus</taxon>
    </lineage>
</organism>
<dbReference type="RefSeq" id="WP_370720266.1">
    <property type="nucleotide sequence ID" value="NZ_JBGGTQ010000009.1"/>
</dbReference>
<dbReference type="Proteomes" id="UP001566476">
    <property type="component" value="Unassembled WGS sequence"/>
</dbReference>
<dbReference type="InterPro" id="IPR022025">
    <property type="entry name" value="Amidoligase_2"/>
</dbReference>
<gene>
    <name evidence="2" type="ORF">AB2L28_17470</name>
</gene>
<feature type="region of interest" description="Disordered" evidence="1">
    <location>
        <begin position="1"/>
        <end position="27"/>
    </location>
</feature>
<dbReference type="Pfam" id="PF12224">
    <property type="entry name" value="Amidoligase_2"/>
    <property type="match status" value="1"/>
</dbReference>
<protein>
    <submittedName>
        <fullName evidence="2">Amidoligase family protein</fullName>
    </submittedName>
</protein>
<comment type="caution">
    <text evidence="2">The sequence shown here is derived from an EMBL/GenBank/DDBJ whole genome shotgun (WGS) entry which is preliminary data.</text>
</comment>
<keyword evidence="3" id="KW-1185">Reference proteome</keyword>
<evidence type="ECO:0000256" key="1">
    <source>
        <dbReference type="SAM" id="MobiDB-lite"/>
    </source>
</evidence>
<name>A0ABV4I5R8_9ACTN</name>
<evidence type="ECO:0000313" key="3">
    <source>
        <dbReference type="Proteomes" id="UP001566476"/>
    </source>
</evidence>
<evidence type="ECO:0000313" key="2">
    <source>
        <dbReference type="EMBL" id="MEZ0494029.1"/>
    </source>
</evidence>
<dbReference type="EMBL" id="JBGGTQ010000009">
    <property type="protein sequence ID" value="MEZ0494029.1"/>
    <property type="molecule type" value="Genomic_DNA"/>
</dbReference>